<dbReference type="InterPro" id="IPR001478">
    <property type="entry name" value="PDZ"/>
</dbReference>
<reference evidence="5 6" key="1">
    <citation type="submission" date="2024-10" db="EMBL/GenBank/DDBJ databases">
        <title>The Natural Products Discovery Center: Release of the First 8490 Sequenced Strains for Exploring Actinobacteria Biosynthetic Diversity.</title>
        <authorList>
            <person name="Kalkreuter E."/>
            <person name="Kautsar S.A."/>
            <person name="Yang D."/>
            <person name="Bader C.D."/>
            <person name="Teijaro C.N."/>
            <person name="Fluegel L."/>
            <person name="Davis C.M."/>
            <person name="Simpson J.R."/>
            <person name="Lauterbach L."/>
            <person name="Steele A.D."/>
            <person name="Gui C."/>
            <person name="Meng S."/>
            <person name="Li G."/>
            <person name="Viehrig K."/>
            <person name="Ye F."/>
            <person name="Su P."/>
            <person name="Kiefer A.F."/>
            <person name="Nichols A."/>
            <person name="Cepeda A.J."/>
            <person name="Yan W."/>
            <person name="Fan B."/>
            <person name="Jiang Y."/>
            <person name="Adhikari A."/>
            <person name="Zheng C.-J."/>
            <person name="Schuster L."/>
            <person name="Cowan T.M."/>
            <person name="Smanski M.J."/>
            <person name="Chevrette M.G."/>
            <person name="De Carvalho L.P.S."/>
            <person name="Shen B."/>
        </authorList>
    </citation>
    <scope>NUCLEOTIDE SEQUENCE [LARGE SCALE GENOMIC DNA]</scope>
    <source>
        <strain evidence="5 6">NPDC087220</strain>
    </source>
</reference>
<dbReference type="EC" id="3.4.21.-" evidence="5"/>
<dbReference type="InterPro" id="IPR009003">
    <property type="entry name" value="Peptidase_S1_PA"/>
</dbReference>
<keyword evidence="6" id="KW-1185">Reference proteome</keyword>
<keyword evidence="2 5" id="KW-0378">Hydrolase</keyword>
<keyword evidence="3" id="KW-0732">Signal</keyword>
<protein>
    <submittedName>
        <fullName evidence="5">S1C family serine protease</fullName>
        <ecNumber evidence="5">3.4.21.-</ecNumber>
    </submittedName>
</protein>
<dbReference type="InterPro" id="IPR001940">
    <property type="entry name" value="Peptidase_S1C"/>
</dbReference>
<dbReference type="Proteomes" id="UP001617351">
    <property type="component" value="Unassembled WGS sequence"/>
</dbReference>
<dbReference type="PANTHER" id="PTHR43343">
    <property type="entry name" value="PEPTIDASE S12"/>
    <property type="match status" value="1"/>
</dbReference>
<dbReference type="SUPFAM" id="SSF50156">
    <property type="entry name" value="PDZ domain-like"/>
    <property type="match status" value="1"/>
</dbReference>
<dbReference type="InterPro" id="IPR051201">
    <property type="entry name" value="Chloro_Bact_Ser_Proteases"/>
</dbReference>
<dbReference type="Pfam" id="PF13180">
    <property type="entry name" value="PDZ_2"/>
    <property type="match status" value="1"/>
</dbReference>
<dbReference type="InterPro" id="IPR036034">
    <property type="entry name" value="PDZ_sf"/>
</dbReference>
<dbReference type="GO" id="GO:0006508">
    <property type="term" value="P:proteolysis"/>
    <property type="evidence" value="ECO:0007669"/>
    <property type="project" value="UniProtKB-KW"/>
</dbReference>
<keyword evidence="1 5" id="KW-0645">Protease</keyword>
<dbReference type="Gene3D" id="2.30.42.10">
    <property type="match status" value="1"/>
</dbReference>
<dbReference type="Gene3D" id="2.40.10.120">
    <property type="match status" value="1"/>
</dbReference>
<dbReference type="GO" id="GO:0008233">
    <property type="term" value="F:peptidase activity"/>
    <property type="evidence" value="ECO:0007669"/>
    <property type="project" value="UniProtKB-KW"/>
</dbReference>
<dbReference type="EMBL" id="JBIUYY010000017">
    <property type="protein sequence ID" value="MFJ2825389.1"/>
    <property type="molecule type" value="Genomic_DNA"/>
</dbReference>
<evidence type="ECO:0000256" key="2">
    <source>
        <dbReference type="ARBA" id="ARBA00022801"/>
    </source>
</evidence>
<feature type="domain" description="PDZ" evidence="4">
    <location>
        <begin position="268"/>
        <end position="327"/>
    </location>
</feature>
<feature type="signal peptide" evidence="3">
    <location>
        <begin position="1"/>
        <end position="27"/>
    </location>
</feature>
<organism evidence="5 6">
    <name type="scientific">Streptomyces toxytricini</name>
    <name type="common">Actinomyces toxytricini</name>
    <dbReference type="NCBI Taxonomy" id="67369"/>
    <lineage>
        <taxon>Bacteria</taxon>
        <taxon>Bacillati</taxon>
        <taxon>Actinomycetota</taxon>
        <taxon>Actinomycetes</taxon>
        <taxon>Kitasatosporales</taxon>
        <taxon>Streptomycetaceae</taxon>
        <taxon>Streptomyces</taxon>
    </lineage>
</organism>
<evidence type="ECO:0000313" key="5">
    <source>
        <dbReference type="EMBL" id="MFJ2825389.1"/>
    </source>
</evidence>
<evidence type="ECO:0000256" key="1">
    <source>
        <dbReference type="ARBA" id="ARBA00022670"/>
    </source>
</evidence>
<dbReference type="PRINTS" id="PR00834">
    <property type="entry name" value="PROTEASES2C"/>
</dbReference>
<gene>
    <name evidence="5" type="ORF">ACIO7M_30370</name>
</gene>
<dbReference type="RefSeq" id="WP_365511426.1">
    <property type="nucleotide sequence ID" value="NZ_JBFANW010000290.1"/>
</dbReference>
<comment type="caution">
    <text evidence="5">The sequence shown here is derived from an EMBL/GenBank/DDBJ whole genome shotgun (WGS) entry which is preliminary data.</text>
</comment>
<dbReference type="SUPFAM" id="SSF50494">
    <property type="entry name" value="Trypsin-like serine proteases"/>
    <property type="match status" value="1"/>
</dbReference>
<feature type="chain" id="PRO_5046402423" evidence="3">
    <location>
        <begin position="28"/>
        <end position="361"/>
    </location>
</feature>
<proteinExistence type="predicted"/>
<evidence type="ECO:0000313" key="6">
    <source>
        <dbReference type="Proteomes" id="UP001617351"/>
    </source>
</evidence>
<sequence length="361" mass="36874">MKVRCSGPVLAAAVLALGTAALPPAYADDMDPREIYEKAAPATVLVAGEGGSGSGFVYDAEKGLVATNAHVVEGQASLKVMIGDKTQPARLVGIDPCEDLAVLELTSVPPDLKALEFGKSKDVQTADTVTALGYPASIGGVGQKAVYTAGSVQNPQVADAEPSTSLPRYPALIQHSAAVNAGNSGGPLLNGQGQVVGVNTLGSGGDVQGQFFSISGDHARSVLDGLAEGVRKNDPGWILMGLDDPSLSTWFEDTDIDPAAVEKAQKQLIDSGVTGVFVVTARSNTPAAKAKLGLGDVVTAVKDTKVESVGGICDILQSASPGEVLPVQGVYSINADGKEMKFGAGWETDLTLDKESTTTGQ</sequence>
<accession>A0ABW8EQ48</accession>
<name>A0ABW8EQ48_STRT5</name>
<evidence type="ECO:0000259" key="4">
    <source>
        <dbReference type="Pfam" id="PF13180"/>
    </source>
</evidence>
<dbReference type="PANTHER" id="PTHR43343:SF3">
    <property type="entry name" value="PROTEASE DO-LIKE 8, CHLOROPLASTIC"/>
    <property type="match status" value="1"/>
</dbReference>
<dbReference type="Pfam" id="PF13365">
    <property type="entry name" value="Trypsin_2"/>
    <property type="match status" value="1"/>
</dbReference>
<evidence type="ECO:0000256" key="3">
    <source>
        <dbReference type="SAM" id="SignalP"/>
    </source>
</evidence>